<dbReference type="Pfam" id="PF02597">
    <property type="entry name" value="ThiS"/>
    <property type="match status" value="1"/>
</dbReference>
<dbReference type="Gene3D" id="3.10.20.30">
    <property type="match status" value="1"/>
</dbReference>
<dbReference type="STRING" id="1792290.MSP8886_04132"/>
<sequence length="84" mass="9203">MNELNVVFFASLKETLGIEQYVFAGHLPMTVKELKMQLAKLLKNGDALLDKGIQSSIDFEFARDGNIVNEGAKEVAFFPPVTGG</sequence>
<accession>A0A1A8TS48</accession>
<dbReference type="InterPro" id="IPR003749">
    <property type="entry name" value="ThiS/MoaD-like"/>
</dbReference>
<dbReference type="AlphaFoldDB" id="A0A1A8TS48"/>
<dbReference type="InterPro" id="IPR012675">
    <property type="entry name" value="Beta-grasp_dom_sf"/>
</dbReference>
<gene>
    <name evidence="1" type="ORF">MSP8886_04132</name>
</gene>
<dbReference type="OrthoDB" id="9801945at2"/>
<dbReference type="InterPro" id="IPR016155">
    <property type="entry name" value="Mopterin_synth/thiamin_S_b"/>
</dbReference>
<dbReference type="EMBL" id="FLOB01000018">
    <property type="protein sequence ID" value="SBS37477.1"/>
    <property type="molecule type" value="Genomic_DNA"/>
</dbReference>
<dbReference type="Proteomes" id="UP000092544">
    <property type="component" value="Unassembled WGS sequence"/>
</dbReference>
<dbReference type="RefSeq" id="WP_067020485.1">
    <property type="nucleotide sequence ID" value="NZ_FLOB01000018.1"/>
</dbReference>
<organism evidence="1 2">
    <name type="scientific">Marinomonas spartinae</name>
    <dbReference type="NCBI Taxonomy" id="1792290"/>
    <lineage>
        <taxon>Bacteria</taxon>
        <taxon>Pseudomonadati</taxon>
        <taxon>Pseudomonadota</taxon>
        <taxon>Gammaproteobacteria</taxon>
        <taxon>Oceanospirillales</taxon>
        <taxon>Oceanospirillaceae</taxon>
        <taxon>Marinomonas</taxon>
    </lineage>
</organism>
<dbReference type="SUPFAM" id="SSF54285">
    <property type="entry name" value="MoaD/ThiS"/>
    <property type="match status" value="1"/>
</dbReference>
<name>A0A1A8TS48_9GAMM</name>
<keyword evidence="2" id="KW-1185">Reference proteome</keyword>
<evidence type="ECO:0000313" key="2">
    <source>
        <dbReference type="Proteomes" id="UP000092544"/>
    </source>
</evidence>
<reference evidence="1 2" key="1">
    <citation type="submission" date="2016-06" db="EMBL/GenBank/DDBJ databases">
        <authorList>
            <person name="Kjaerup R.B."/>
            <person name="Dalgaard T.S."/>
            <person name="Juul-Madsen H.R."/>
        </authorList>
    </citation>
    <scope>NUCLEOTIDE SEQUENCE [LARGE SCALE GENOMIC DNA]</scope>
    <source>
        <strain evidence="1 2">CECT 8886</strain>
    </source>
</reference>
<protein>
    <submittedName>
        <fullName evidence="1">Molybdopterin synthase small subunit</fullName>
    </submittedName>
</protein>
<evidence type="ECO:0000313" key="1">
    <source>
        <dbReference type="EMBL" id="SBS37477.1"/>
    </source>
</evidence>
<proteinExistence type="predicted"/>